<dbReference type="PANTHER" id="PTHR11783">
    <property type="entry name" value="SULFOTRANSFERASE SULT"/>
    <property type="match status" value="1"/>
</dbReference>
<feature type="domain" description="Sulfotransferase" evidence="3">
    <location>
        <begin position="66"/>
        <end position="325"/>
    </location>
</feature>
<dbReference type="RefSeq" id="XP_038064990.1">
    <property type="nucleotide sequence ID" value="XM_038209062.1"/>
</dbReference>
<sequence length="329" mass="38243">MGQKFSKYLQGFMESMYQKRMMAIMAKLKPEDIRLLETYEYEGVPLAEDTLKSTMDDLKTFEIREDDVFIVTMPKAGTTWTQEIMSAILHDGDIKKLNQRHTMMRVPFLEMTHGATVHKDIPRAHKLLPRMPRSSPRLIKSHLPGQLLPPQVWEKKIKIVYVIRNPKDVVVSTFHHVEMLTPADRQPNFDDIFDRFINGTMPYGKWWEHYLYFWERRNDDNILFLRFEDIKKDLRGTVMRISKFLGKSLPDDVIDAITDHCTFENMKKNPMTNPDTLLQNAHGGQMPEGKSFMRKGKVGGWKAQLTDAQSEAMDALCKEKLAGTGLTFE</sequence>
<dbReference type="FunFam" id="3.40.50.300:FF:000433">
    <property type="entry name" value="Estrogen sulfotransferase"/>
    <property type="match status" value="1"/>
</dbReference>
<evidence type="ECO:0000313" key="4">
    <source>
        <dbReference type="EnsemblMetazoa" id="XP_038064990.1"/>
    </source>
</evidence>
<dbReference type="GeneID" id="119735362"/>
<dbReference type="OMA" id="EMTHGAT"/>
<keyword evidence="2" id="KW-0808">Transferase</keyword>
<organism evidence="4 5">
    <name type="scientific">Patiria miniata</name>
    <name type="common">Bat star</name>
    <name type="synonym">Asterina miniata</name>
    <dbReference type="NCBI Taxonomy" id="46514"/>
    <lineage>
        <taxon>Eukaryota</taxon>
        <taxon>Metazoa</taxon>
        <taxon>Echinodermata</taxon>
        <taxon>Eleutherozoa</taxon>
        <taxon>Asterozoa</taxon>
        <taxon>Asteroidea</taxon>
        <taxon>Valvatacea</taxon>
        <taxon>Valvatida</taxon>
        <taxon>Asterinidae</taxon>
        <taxon>Patiria</taxon>
    </lineage>
</organism>
<accession>A0A914ALU4</accession>
<evidence type="ECO:0000256" key="2">
    <source>
        <dbReference type="ARBA" id="ARBA00022679"/>
    </source>
</evidence>
<proteinExistence type="inferred from homology"/>
<keyword evidence="5" id="KW-1185">Reference proteome</keyword>
<protein>
    <recommendedName>
        <fullName evidence="3">Sulfotransferase domain-containing protein</fullName>
    </recommendedName>
</protein>
<dbReference type="InterPro" id="IPR000863">
    <property type="entry name" value="Sulfotransferase_dom"/>
</dbReference>
<dbReference type="Gene3D" id="3.40.50.300">
    <property type="entry name" value="P-loop containing nucleotide triphosphate hydrolases"/>
    <property type="match status" value="1"/>
</dbReference>
<evidence type="ECO:0000313" key="5">
    <source>
        <dbReference type="Proteomes" id="UP000887568"/>
    </source>
</evidence>
<dbReference type="EnsemblMetazoa" id="XM_038209062.1">
    <property type="protein sequence ID" value="XP_038064990.1"/>
    <property type="gene ID" value="LOC119735362"/>
</dbReference>
<evidence type="ECO:0000256" key="1">
    <source>
        <dbReference type="ARBA" id="ARBA00005771"/>
    </source>
</evidence>
<name>A0A914ALU4_PATMI</name>
<dbReference type="InterPro" id="IPR027417">
    <property type="entry name" value="P-loop_NTPase"/>
</dbReference>
<dbReference type="GO" id="GO:0008146">
    <property type="term" value="F:sulfotransferase activity"/>
    <property type="evidence" value="ECO:0007669"/>
    <property type="project" value="InterPro"/>
</dbReference>
<dbReference type="OrthoDB" id="205623at2759"/>
<dbReference type="SUPFAM" id="SSF52540">
    <property type="entry name" value="P-loop containing nucleoside triphosphate hydrolases"/>
    <property type="match status" value="1"/>
</dbReference>
<dbReference type="Proteomes" id="UP000887568">
    <property type="component" value="Unplaced"/>
</dbReference>
<dbReference type="AlphaFoldDB" id="A0A914ALU4"/>
<reference evidence="4" key="1">
    <citation type="submission" date="2022-11" db="UniProtKB">
        <authorList>
            <consortium name="EnsemblMetazoa"/>
        </authorList>
    </citation>
    <scope>IDENTIFICATION</scope>
</reference>
<dbReference type="Pfam" id="PF00685">
    <property type="entry name" value="Sulfotransfer_1"/>
    <property type="match status" value="1"/>
</dbReference>
<comment type="similarity">
    <text evidence="1">Belongs to the sulfotransferase 1 family.</text>
</comment>
<evidence type="ECO:0000259" key="3">
    <source>
        <dbReference type="Pfam" id="PF00685"/>
    </source>
</evidence>